<reference evidence="2 3" key="1">
    <citation type="submission" date="2016-09" db="EMBL/GenBank/DDBJ databases">
        <title>The draft genome of Dichanthelium oligosanthes: A C3 panicoid grass species.</title>
        <authorList>
            <person name="Studer A.J."/>
            <person name="Schnable J.C."/>
            <person name="Brutnell T.P."/>
        </authorList>
    </citation>
    <scope>NUCLEOTIDE SEQUENCE [LARGE SCALE GENOMIC DNA]</scope>
    <source>
        <strain evidence="3">cv. Kellogg 1175</strain>
        <tissue evidence="2">Leaf</tissue>
    </source>
</reference>
<proteinExistence type="predicted"/>
<dbReference type="AlphaFoldDB" id="A0A1E5VZE8"/>
<evidence type="ECO:0000256" key="1">
    <source>
        <dbReference type="SAM" id="MobiDB-lite"/>
    </source>
</evidence>
<dbReference type="EMBL" id="LWDX02025521">
    <property type="protein sequence ID" value="OEL30488.1"/>
    <property type="molecule type" value="Genomic_DNA"/>
</dbReference>
<feature type="compositionally biased region" description="Low complexity" evidence="1">
    <location>
        <begin position="30"/>
        <end position="39"/>
    </location>
</feature>
<feature type="compositionally biased region" description="Low complexity" evidence="1">
    <location>
        <begin position="69"/>
        <end position="82"/>
    </location>
</feature>
<name>A0A1E5VZE8_9POAL</name>
<sequence length="175" mass="19343">RREGVQDSTAGARRRSSRVEVGDGGGGQRAGRVAQVAGVRGEGDDRRRGRQLRGQRHGGVQAPRRRAAGARGPGQARAGIPRPRQEDRGVPRRAPRQVCLSYRLRRGAARGAAGGEARARAVFLLYKISIEPRLHLQEFDRDSPCMRQPIRIWYRPMAQPINKSKCPTITSILII</sequence>
<feature type="region of interest" description="Disordered" evidence="1">
    <location>
        <begin position="1"/>
        <end position="94"/>
    </location>
</feature>
<evidence type="ECO:0000313" key="2">
    <source>
        <dbReference type="EMBL" id="OEL30488.1"/>
    </source>
</evidence>
<organism evidence="2 3">
    <name type="scientific">Dichanthelium oligosanthes</name>
    <dbReference type="NCBI Taxonomy" id="888268"/>
    <lineage>
        <taxon>Eukaryota</taxon>
        <taxon>Viridiplantae</taxon>
        <taxon>Streptophyta</taxon>
        <taxon>Embryophyta</taxon>
        <taxon>Tracheophyta</taxon>
        <taxon>Spermatophyta</taxon>
        <taxon>Magnoliopsida</taxon>
        <taxon>Liliopsida</taxon>
        <taxon>Poales</taxon>
        <taxon>Poaceae</taxon>
        <taxon>PACMAD clade</taxon>
        <taxon>Panicoideae</taxon>
        <taxon>Panicodae</taxon>
        <taxon>Paniceae</taxon>
        <taxon>Dichantheliinae</taxon>
        <taxon>Dichanthelium</taxon>
    </lineage>
</organism>
<comment type="caution">
    <text evidence="2">The sequence shown here is derived from an EMBL/GenBank/DDBJ whole genome shotgun (WGS) entry which is preliminary data.</text>
</comment>
<keyword evidence="3" id="KW-1185">Reference proteome</keyword>
<feature type="non-terminal residue" evidence="2">
    <location>
        <position position="1"/>
    </location>
</feature>
<evidence type="ECO:0000313" key="3">
    <source>
        <dbReference type="Proteomes" id="UP000095767"/>
    </source>
</evidence>
<gene>
    <name evidence="2" type="ORF">BAE44_0008493</name>
</gene>
<dbReference type="Proteomes" id="UP000095767">
    <property type="component" value="Unassembled WGS sequence"/>
</dbReference>
<accession>A0A1E5VZE8</accession>
<protein>
    <submittedName>
        <fullName evidence="2">Uncharacterized protein</fullName>
    </submittedName>
</protein>